<evidence type="ECO:0000313" key="1">
    <source>
        <dbReference type="EnsemblMetazoa" id="GAUT022928-PA"/>
    </source>
</evidence>
<protein>
    <submittedName>
        <fullName evidence="1">Uncharacterized protein</fullName>
    </submittedName>
</protein>
<name>A0A1A9V1N4_GLOAU</name>
<proteinExistence type="predicted"/>
<dbReference type="EnsemblMetazoa" id="GAUT022928-RA">
    <property type="protein sequence ID" value="GAUT022928-PA"/>
    <property type="gene ID" value="GAUT022928"/>
</dbReference>
<dbReference type="AlphaFoldDB" id="A0A1A9V1N4"/>
<organism evidence="1 2">
    <name type="scientific">Glossina austeni</name>
    <name type="common">Savannah tsetse fly</name>
    <dbReference type="NCBI Taxonomy" id="7395"/>
    <lineage>
        <taxon>Eukaryota</taxon>
        <taxon>Metazoa</taxon>
        <taxon>Ecdysozoa</taxon>
        <taxon>Arthropoda</taxon>
        <taxon>Hexapoda</taxon>
        <taxon>Insecta</taxon>
        <taxon>Pterygota</taxon>
        <taxon>Neoptera</taxon>
        <taxon>Endopterygota</taxon>
        <taxon>Diptera</taxon>
        <taxon>Brachycera</taxon>
        <taxon>Muscomorpha</taxon>
        <taxon>Hippoboscoidea</taxon>
        <taxon>Glossinidae</taxon>
        <taxon>Glossina</taxon>
    </lineage>
</organism>
<keyword evidence="2" id="KW-1185">Reference proteome</keyword>
<dbReference type="Proteomes" id="UP000078200">
    <property type="component" value="Unassembled WGS sequence"/>
</dbReference>
<sequence length="70" mass="8161">MVAKKRTTIIIIIVNNNSTERQRRQQQKQQYNDNWPNNLSYTLQQQTRANQPIASNNTTQLCIVCAKSKL</sequence>
<accession>A0A1A9V1N4</accession>
<evidence type="ECO:0000313" key="2">
    <source>
        <dbReference type="Proteomes" id="UP000078200"/>
    </source>
</evidence>
<dbReference type="VEuPathDB" id="VectorBase:GAUT022928"/>
<reference evidence="1" key="1">
    <citation type="submission" date="2020-05" db="UniProtKB">
        <authorList>
            <consortium name="EnsemblMetazoa"/>
        </authorList>
    </citation>
    <scope>IDENTIFICATION</scope>
    <source>
        <strain evidence="1">TTRI</strain>
    </source>
</reference>